<dbReference type="InterPro" id="IPR051127">
    <property type="entry name" value="Fungal_SecMet_Regulators"/>
</dbReference>
<evidence type="ECO:0000313" key="7">
    <source>
        <dbReference type="Proteomes" id="UP001391051"/>
    </source>
</evidence>
<name>A0ABR1QA95_9PEZI</name>
<dbReference type="Pfam" id="PF04082">
    <property type="entry name" value="Fungal_trans"/>
    <property type="match status" value="1"/>
</dbReference>
<comment type="caution">
    <text evidence="6">The sequence shown here is derived from an EMBL/GenBank/DDBJ whole genome shotgun (WGS) entry which is preliminary data.</text>
</comment>
<reference evidence="6 7" key="1">
    <citation type="submission" date="2023-01" db="EMBL/GenBank/DDBJ databases">
        <title>Analysis of 21 Apiospora genomes using comparative genomics revels a genus with tremendous synthesis potential of carbohydrate active enzymes and secondary metabolites.</title>
        <authorList>
            <person name="Sorensen T."/>
        </authorList>
    </citation>
    <scope>NUCLEOTIDE SEQUENCE [LARGE SCALE GENOMIC DNA]</scope>
    <source>
        <strain evidence="6 7">CBS 24483</strain>
    </source>
</reference>
<evidence type="ECO:0000256" key="3">
    <source>
        <dbReference type="ARBA" id="ARBA00023163"/>
    </source>
</evidence>
<dbReference type="Proteomes" id="UP001391051">
    <property type="component" value="Unassembled WGS sequence"/>
</dbReference>
<evidence type="ECO:0000256" key="1">
    <source>
        <dbReference type="ARBA" id="ARBA00023015"/>
    </source>
</evidence>
<keyword evidence="3" id="KW-0804">Transcription</keyword>
<evidence type="ECO:0000313" key="6">
    <source>
        <dbReference type="EMBL" id="KAK7949360.1"/>
    </source>
</evidence>
<keyword evidence="4" id="KW-0539">Nucleus</keyword>
<evidence type="ECO:0000256" key="2">
    <source>
        <dbReference type="ARBA" id="ARBA00023125"/>
    </source>
</evidence>
<dbReference type="InterPro" id="IPR007219">
    <property type="entry name" value="XnlR_reg_dom"/>
</dbReference>
<keyword evidence="2" id="KW-0238">DNA-binding</keyword>
<keyword evidence="1" id="KW-0805">Transcription regulation</keyword>
<accession>A0ABR1QA95</accession>
<feature type="domain" description="Xylanolytic transcriptional activator regulatory" evidence="5">
    <location>
        <begin position="13"/>
        <end position="160"/>
    </location>
</feature>
<gene>
    <name evidence="6" type="ORF">PG986_010246</name>
</gene>
<dbReference type="RefSeq" id="XP_066698866.1">
    <property type="nucleotide sequence ID" value="XM_066846468.1"/>
</dbReference>
<keyword evidence="7" id="KW-1185">Reference proteome</keyword>
<protein>
    <recommendedName>
        <fullName evidence="5">Xylanolytic transcriptional activator regulatory domain-containing protein</fullName>
    </recommendedName>
</protein>
<evidence type="ECO:0000259" key="5">
    <source>
        <dbReference type="Pfam" id="PF04082"/>
    </source>
</evidence>
<sequence>MVLPAPKTADAHLEKYWNYVQPVHPLLHKSTFMEGYNYVYEKQGDSTGSHDQPVFTTVHAARAFHVTLNLVFALGCIHHFSGGGGPASSKEGAAAFFDRSQELLRNADPDHATPYLVQAYLLTAHYLQSTGKIGKCWAAVGTAIRLAQGVGIQRDLASESQDGASTA</sequence>
<proteinExistence type="predicted"/>
<organism evidence="6 7">
    <name type="scientific">Apiospora aurea</name>
    <dbReference type="NCBI Taxonomy" id="335848"/>
    <lineage>
        <taxon>Eukaryota</taxon>
        <taxon>Fungi</taxon>
        <taxon>Dikarya</taxon>
        <taxon>Ascomycota</taxon>
        <taxon>Pezizomycotina</taxon>
        <taxon>Sordariomycetes</taxon>
        <taxon>Xylariomycetidae</taxon>
        <taxon>Amphisphaeriales</taxon>
        <taxon>Apiosporaceae</taxon>
        <taxon>Apiospora</taxon>
    </lineage>
</organism>
<dbReference type="EMBL" id="JAQQWE010000006">
    <property type="protein sequence ID" value="KAK7949360.1"/>
    <property type="molecule type" value="Genomic_DNA"/>
</dbReference>
<dbReference type="CDD" id="cd12148">
    <property type="entry name" value="fungal_TF_MHR"/>
    <property type="match status" value="1"/>
</dbReference>
<dbReference type="GeneID" id="92079530"/>
<evidence type="ECO:0000256" key="4">
    <source>
        <dbReference type="ARBA" id="ARBA00023242"/>
    </source>
</evidence>
<dbReference type="PANTHER" id="PTHR47424:SF3">
    <property type="entry name" value="REGULATORY PROTEIN GAL4"/>
    <property type="match status" value="1"/>
</dbReference>
<dbReference type="PANTHER" id="PTHR47424">
    <property type="entry name" value="REGULATORY PROTEIN GAL4"/>
    <property type="match status" value="1"/>
</dbReference>